<evidence type="ECO:0000313" key="2">
    <source>
        <dbReference type="EMBL" id="KAH0564600.1"/>
    </source>
</evidence>
<keyword evidence="1" id="KW-0812">Transmembrane</keyword>
<feature type="transmembrane region" description="Helical" evidence="1">
    <location>
        <begin position="117"/>
        <end position="136"/>
    </location>
</feature>
<organism evidence="2 3">
    <name type="scientific">Cotesia glomerata</name>
    <name type="common">Lepidopteran parasitic wasp</name>
    <name type="synonym">Apanteles glomeratus</name>
    <dbReference type="NCBI Taxonomy" id="32391"/>
    <lineage>
        <taxon>Eukaryota</taxon>
        <taxon>Metazoa</taxon>
        <taxon>Ecdysozoa</taxon>
        <taxon>Arthropoda</taxon>
        <taxon>Hexapoda</taxon>
        <taxon>Insecta</taxon>
        <taxon>Pterygota</taxon>
        <taxon>Neoptera</taxon>
        <taxon>Endopterygota</taxon>
        <taxon>Hymenoptera</taxon>
        <taxon>Apocrita</taxon>
        <taxon>Ichneumonoidea</taxon>
        <taxon>Braconidae</taxon>
        <taxon>Microgastrinae</taxon>
        <taxon>Cotesia</taxon>
    </lineage>
</organism>
<name>A0AAV7J3R4_COTGL</name>
<protein>
    <submittedName>
        <fullName evidence="2">Uncharacterized protein</fullName>
    </submittedName>
</protein>
<proteinExistence type="predicted"/>
<dbReference type="AlphaFoldDB" id="A0AAV7J3R4"/>
<keyword evidence="3" id="KW-1185">Reference proteome</keyword>
<keyword evidence="1" id="KW-0472">Membrane</keyword>
<keyword evidence="1" id="KW-1133">Transmembrane helix</keyword>
<gene>
    <name evidence="2" type="ORF">KQX54_013031</name>
</gene>
<evidence type="ECO:0000313" key="3">
    <source>
        <dbReference type="Proteomes" id="UP000826195"/>
    </source>
</evidence>
<accession>A0AAV7J3R4</accession>
<comment type="caution">
    <text evidence="2">The sequence shown here is derived from an EMBL/GenBank/DDBJ whole genome shotgun (WGS) entry which is preliminary data.</text>
</comment>
<dbReference type="Proteomes" id="UP000826195">
    <property type="component" value="Unassembled WGS sequence"/>
</dbReference>
<sequence length="139" mass="15662">MVSRNNSRLCFMLPVWFINQRNKQYTDMARACTKIPGALWYPSISFIRNIIAVYVDVDVDLDEHTNFVESILPVRGGGSPGDVEGIAVKFDPVALFPGSQGYYTTIRHASELPHPHGYTILLGFLLFIFLIVIHAFPPH</sequence>
<dbReference type="EMBL" id="JAHXZJ010000002">
    <property type="protein sequence ID" value="KAH0564600.1"/>
    <property type="molecule type" value="Genomic_DNA"/>
</dbReference>
<reference evidence="2 3" key="1">
    <citation type="journal article" date="2021" name="J. Hered.">
        <title>A chromosome-level genome assembly of the parasitoid wasp, Cotesia glomerata (Hymenoptera: Braconidae).</title>
        <authorList>
            <person name="Pinto B.J."/>
            <person name="Weis J.J."/>
            <person name="Gamble T."/>
            <person name="Ode P.J."/>
            <person name="Paul R."/>
            <person name="Zaspel J.M."/>
        </authorList>
    </citation>
    <scope>NUCLEOTIDE SEQUENCE [LARGE SCALE GENOMIC DNA]</scope>
    <source>
        <strain evidence="2">CgM1</strain>
    </source>
</reference>
<evidence type="ECO:0000256" key="1">
    <source>
        <dbReference type="SAM" id="Phobius"/>
    </source>
</evidence>